<dbReference type="Gene3D" id="3.30.565.10">
    <property type="entry name" value="Histidine kinase-like ATPase, C-terminal domain"/>
    <property type="match status" value="1"/>
</dbReference>
<accession>A0A444IQY5</accession>
<protein>
    <recommendedName>
        <fullName evidence="2">histidine kinase</fullName>
        <ecNumber evidence="2">2.7.13.3</ecNumber>
    </recommendedName>
</protein>
<dbReference type="GO" id="GO:0004673">
    <property type="term" value="F:protein histidine kinase activity"/>
    <property type="evidence" value="ECO:0007669"/>
    <property type="project" value="UniProtKB-EC"/>
</dbReference>
<sequence>MPHCSDLQKICQRIREKSTNYDRYNFTSEFNDFLKAFFDLAQEYDSLEDFYRICVAVPLEMIGLDSALYLLDEETRELYLACDSIQGICPQKTVAPENVTLSIEPYECENSYIVPIYSKMPSGGGGLFEEIEQEERAHRCLSNKAYNRNRILGVFSVFPLDKLSADDRFFLSKYTNRIGYNLHNRLIALQNIDHLKFINTLVMDIEHNVIVPNMYFRHLFNKLRKKIAELEDLRNEIRKTNGPELASYQCESCLSRCDRLGDDLLFYHSEIVKHHSNISLFLESLFRREHFESGHLVLHPKRCFVEKEIILPQLENYASRLRSANITVDRPNNMLDEEFQLIVDIGLLSQVYANLFSNATKYTGEVITRKGGKRKAIAYGREVVDDFPECGEQGVKFNVFSTGPHLDPEEAPRIFQEGVRGKGSKGIYGTGHGLAFIQHVVELHGGIVGYEKTSEGNNFFFILPVSYVK</sequence>
<evidence type="ECO:0000256" key="3">
    <source>
        <dbReference type="ARBA" id="ARBA00022679"/>
    </source>
</evidence>
<dbReference type="PRINTS" id="PR00344">
    <property type="entry name" value="BCTRLSENSOR"/>
</dbReference>
<evidence type="ECO:0000313" key="6">
    <source>
        <dbReference type="EMBL" id="RWX43233.1"/>
    </source>
</evidence>
<organism evidence="6 7">
    <name type="scientific">Candidatus Electrothrix aarhusensis</name>
    <dbReference type="NCBI Taxonomy" id="1859131"/>
    <lineage>
        <taxon>Bacteria</taxon>
        <taxon>Pseudomonadati</taxon>
        <taxon>Thermodesulfobacteriota</taxon>
        <taxon>Desulfobulbia</taxon>
        <taxon>Desulfobulbales</taxon>
        <taxon>Desulfobulbaceae</taxon>
        <taxon>Candidatus Electrothrix</taxon>
    </lineage>
</organism>
<feature type="domain" description="Histidine kinase" evidence="5">
    <location>
        <begin position="348"/>
        <end position="467"/>
    </location>
</feature>
<evidence type="ECO:0000256" key="2">
    <source>
        <dbReference type="ARBA" id="ARBA00012438"/>
    </source>
</evidence>
<dbReference type="EMBL" id="MTKO01000127">
    <property type="protein sequence ID" value="RWX43233.1"/>
    <property type="molecule type" value="Genomic_DNA"/>
</dbReference>
<dbReference type="GO" id="GO:0007234">
    <property type="term" value="P:osmosensory signaling via phosphorelay pathway"/>
    <property type="evidence" value="ECO:0007669"/>
    <property type="project" value="TreeGrafter"/>
</dbReference>
<dbReference type="PANTHER" id="PTHR42878">
    <property type="entry name" value="TWO-COMPONENT HISTIDINE KINASE"/>
    <property type="match status" value="1"/>
</dbReference>
<dbReference type="InterPro" id="IPR005467">
    <property type="entry name" value="His_kinase_dom"/>
</dbReference>
<keyword evidence="4 6" id="KW-0418">Kinase</keyword>
<comment type="caution">
    <text evidence="6">The sequence shown here is derived from an EMBL/GenBank/DDBJ whole genome shotgun (WGS) entry which is preliminary data.</text>
</comment>
<comment type="catalytic activity">
    <reaction evidence="1">
        <text>ATP + protein L-histidine = ADP + protein N-phospho-L-histidine.</text>
        <dbReference type="EC" id="2.7.13.3"/>
    </reaction>
</comment>
<evidence type="ECO:0000256" key="1">
    <source>
        <dbReference type="ARBA" id="ARBA00000085"/>
    </source>
</evidence>
<dbReference type="InterPro" id="IPR036890">
    <property type="entry name" value="HATPase_C_sf"/>
</dbReference>
<dbReference type="Proteomes" id="UP000287853">
    <property type="component" value="Unassembled WGS sequence"/>
</dbReference>
<gene>
    <name evidence="6" type="ORF">H206_03025</name>
</gene>
<dbReference type="PANTHER" id="PTHR42878:SF14">
    <property type="entry name" value="OSMOLARITY TWO-COMPONENT SYSTEM PROTEIN SSK1"/>
    <property type="match status" value="1"/>
</dbReference>
<dbReference type="GO" id="GO:0030295">
    <property type="term" value="F:protein kinase activator activity"/>
    <property type="evidence" value="ECO:0007669"/>
    <property type="project" value="TreeGrafter"/>
</dbReference>
<name>A0A444IQY5_9BACT</name>
<dbReference type="SUPFAM" id="SSF55874">
    <property type="entry name" value="ATPase domain of HSP90 chaperone/DNA topoisomerase II/histidine kinase"/>
    <property type="match status" value="1"/>
</dbReference>
<proteinExistence type="predicted"/>
<dbReference type="InterPro" id="IPR004358">
    <property type="entry name" value="Sig_transdc_His_kin-like_C"/>
</dbReference>
<dbReference type="EC" id="2.7.13.3" evidence="2"/>
<keyword evidence="7" id="KW-1185">Reference proteome</keyword>
<dbReference type="InterPro" id="IPR050351">
    <property type="entry name" value="BphY/WalK/GraS-like"/>
</dbReference>
<reference evidence="6 7" key="1">
    <citation type="submission" date="2017-01" db="EMBL/GenBank/DDBJ databases">
        <title>The cable genome- insights into the physiology and evolution of filamentous bacteria capable of sulfide oxidation via long distance electron transfer.</title>
        <authorList>
            <person name="Schreiber L."/>
            <person name="Bjerg J.T."/>
            <person name="Boggild A."/>
            <person name="Van De Vossenberg J."/>
            <person name="Meysman F."/>
            <person name="Nielsen L.P."/>
            <person name="Schramm A."/>
            <person name="Kjeldsen K.U."/>
        </authorList>
    </citation>
    <scope>NUCLEOTIDE SEQUENCE [LARGE SCALE GENOMIC DNA]</scope>
    <source>
        <strain evidence="6">MCF</strain>
    </source>
</reference>
<dbReference type="Pfam" id="PF02518">
    <property type="entry name" value="HATPase_c"/>
    <property type="match status" value="1"/>
</dbReference>
<dbReference type="GO" id="GO:0000156">
    <property type="term" value="F:phosphorelay response regulator activity"/>
    <property type="evidence" value="ECO:0007669"/>
    <property type="project" value="TreeGrafter"/>
</dbReference>
<dbReference type="SMART" id="SM00387">
    <property type="entry name" value="HATPase_c"/>
    <property type="match status" value="1"/>
</dbReference>
<evidence type="ECO:0000259" key="5">
    <source>
        <dbReference type="PROSITE" id="PS50109"/>
    </source>
</evidence>
<evidence type="ECO:0000256" key="4">
    <source>
        <dbReference type="ARBA" id="ARBA00022777"/>
    </source>
</evidence>
<evidence type="ECO:0000313" key="7">
    <source>
        <dbReference type="Proteomes" id="UP000287853"/>
    </source>
</evidence>
<dbReference type="AlphaFoldDB" id="A0A444IQY5"/>
<dbReference type="PROSITE" id="PS50109">
    <property type="entry name" value="HIS_KIN"/>
    <property type="match status" value="1"/>
</dbReference>
<dbReference type="InterPro" id="IPR003594">
    <property type="entry name" value="HATPase_dom"/>
</dbReference>
<keyword evidence="3" id="KW-0808">Transferase</keyword>